<proteinExistence type="predicted"/>
<dbReference type="AlphaFoldDB" id="A0A835EYK7"/>
<accession>A0A835EYK7</accession>
<comment type="caution">
    <text evidence="1">The sequence shown here is derived from an EMBL/GenBank/DDBJ whole genome shotgun (WGS) entry which is preliminary data.</text>
</comment>
<protein>
    <submittedName>
        <fullName evidence="1">Uncharacterized protein</fullName>
    </submittedName>
</protein>
<keyword evidence="2" id="KW-1185">Reference proteome</keyword>
<name>A0A835EYK7_9POAL</name>
<dbReference type="OrthoDB" id="684052at2759"/>
<reference evidence="1" key="1">
    <citation type="submission" date="2020-07" db="EMBL/GenBank/DDBJ databases">
        <title>Genome sequence and genetic diversity analysis of an under-domesticated orphan crop, white fonio (Digitaria exilis).</title>
        <authorList>
            <person name="Bennetzen J.L."/>
            <person name="Chen S."/>
            <person name="Ma X."/>
            <person name="Wang X."/>
            <person name="Yssel A.E.J."/>
            <person name="Chaluvadi S.R."/>
            <person name="Johnson M."/>
            <person name="Gangashetty P."/>
            <person name="Hamidou F."/>
            <person name="Sanogo M.D."/>
            <person name="Zwaenepoel A."/>
            <person name="Wallace J."/>
            <person name="Van De Peer Y."/>
            <person name="Van Deynze A."/>
        </authorList>
    </citation>
    <scope>NUCLEOTIDE SEQUENCE</scope>
    <source>
        <tissue evidence="1">Leaves</tissue>
    </source>
</reference>
<gene>
    <name evidence="1" type="ORF">HU200_022088</name>
</gene>
<sequence>MAGSPFFMDIFLIALWEIWKLLNCHFFGERFSSDLVPTF</sequence>
<dbReference type="Proteomes" id="UP000636709">
    <property type="component" value="Unassembled WGS sequence"/>
</dbReference>
<evidence type="ECO:0000313" key="1">
    <source>
        <dbReference type="EMBL" id="KAF8722948.1"/>
    </source>
</evidence>
<evidence type="ECO:0000313" key="2">
    <source>
        <dbReference type="Proteomes" id="UP000636709"/>
    </source>
</evidence>
<organism evidence="1 2">
    <name type="scientific">Digitaria exilis</name>
    <dbReference type="NCBI Taxonomy" id="1010633"/>
    <lineage>
        <taxon>Eukaryota</taxon>
        <taxon>Viridiplantae</taxon>
        <taxon>Streptophyta</taxon>
        <taxon>Embryophyta</taxon>
        <taxon>Tracheophyta</taxon>
        <taxon>Spermatophyta</taxon>
        <taxon>Magnoliopsida</taxon>
        <taxon>Liliopsida</taxon>
        <taxon>Poales</taxon>
        <taxon>Poaceae</taxon>
        <taxon>PACMAD clade</taxon>
        <taxon>Panicoideae</taxon>
        <taxon>Panicodae</taxon>
        <taxon>Paniceae</taxon>
        <taxon>Anthephorinae</taxon>
        <taxon>Digitaria</taxon>
    </lineage>
</organism>
<dbReference type="EMBL" id="JACEFO010001669">
    <property type="protein sequence ID" value="KAF8722948.1"/>
    <property type="molecule type" value="Genomic_DNA"/>
</dbReference>